<proteinExistence type="predicted"/>
<dbReference type="Proteomes" id="UP000018208">
    <property type="component" value="Unassembled WGS sequence"/>
</dbReference>
<name>V6LGG4_9EUKA</name>
<dbReference type="AlphaFoldDB" id="V6LGG4"/>
<gene>
    <name evidence="1" type="ORF">SS50377_16659</name>
    <name evidence="2" type="ORF">SS50377_20944</name>
</gene>
<sequence>MKFQELSPSSLSSKLIELLKKQPPAAPSMQQPSSFGGIQSSQQQTPPLLAFISISSEILQLISVALNNNTYKQEMHKHLSTVKFEQSFPFLTLKSIATQQTLEKQQIEVLTSKYLVFLVELIIWCEASVVEFQSTLLNFLNQAQNLNQNSTLNFCKCIAISSVQKINPALTKFLISVPVLEFSHSTNRNEIMNSIQNQQLIVHFSKIKQEFFKRFQSLKDQNQIQKTKIQQVVQCPFGEYERENNTDESAKKMKIQPQVYVQMVDGINNILMTIRQEVCNQFSDKAIQINFSQYNLDWLDTQEFDLEMQIFYLVQVINNLRMIKNDYYINSYQDSIIDESPYEILYAKQYEVNEQFIRTVTDILLKLVVQIDHSSEKLNKYYENIIYSIIDSNNFDKNTNIVKRNGQNINLDTQLLSIIKVVQTIQDMKLFLTSTLSSIDFTTQYSSNQTVLQLILQQSVNTYDFNDAFGLDILQLLSIAQNHNIEQTRSFMSNSRTLKLQTIESYIQNLQQNYFNFHNQFQGKIYEQMNTLYKNISTGNKEICLVDTILGEQTPAQVFKGLTDILTKVVYDSPLNNVTLTFDNAFDQVYLAYLSNPKYFITRALIQINTFINQVSNATIEEILITNSVHLYNYSNSQKLEQIIIQAHILWLEILCSPVIDFTIIEQFISIANRFKEVANNNYQQQLFVYRQIFNKFQMLMVNNKITATALLSIFTDLDQLFYQPSMQQFYSNFLKIFNYDLDNAFNVLKVINDTSYQYYNQLYIYLQQITSKSQNIEIIFNILKNNATPSIQQFLSIQIANCFNLLQKQDLEPLLSQNILKFVITIMTNYKMNPFAQFDSQIIYDVFQSIFDGSLEFAYQILFNIQNDMTIYLLSFFFIVLLEQFIEIDFNSNTIVYAYQLITMAFKQIIQKPFKASLVYDLEQKFVLILHKIKKNIKTQKYEKANQEEFNTTIQTVSEVINKQISPLALLSQLFEIKMLCFYHYSETVNLQFANLQNIDGEEYQSNIQLLTSSVSASIGNSLLSGQYQFSQDILLQIIFLLNITNFCCNVDIQSHPLYYAVLKPFDNSLLSFIAPDEYVKLLLNRISQLRDKVSLSGSDNSQEIDFFYFISQIQQALNQDKISDTDLLLLQNLYDTVLKQHIEFNSSDKLFSCNKDLLGISCLLINKLFSQSDKSIFITTLHGLLTEKVLSYIYLNFYGTKQNQLKININVARSVIQIDNEIYEVFQNSDNLMKRISLQLARIHNEE</sequence>
<dbReference type="EMBL" id="AUWU02000001">
    <property type="protein sequence ID" value="KAH0577590.1"/>
    <property type="molecule type" value="Genomic_DNA"/>
</dbReference>
<dbReference type="VEuPathDB" id="GiardiaDB:SS50377_20944"/>
<reference evidence="2" key="2">
    <citation type="submission" date="2020-12" db="EMBL/GenBank/DDBJ databases">
        <title>New Spironucleus salmonicida genome in near-complete chromosomes.</title>
        <authorList>
            <person name="Xu F."/>
            <person name="Kurt Z."/>
            <person name="Jimenez-Gonzalez A."/>
            <person name="Astvaldsson A."/>
            <person name="Andersson J.O."/>
            <person name="Svard S.G."/>
        </authorList>
    </citation>
    <scope>NUCLEOTIDE SEQUENCE</scope>
    <source>
        <strain evidence="2">ATCC 50377</strain>
    </source>
</reference>
<dbReference type="EMBL" id="KI546135">
    <property type="protein sequence ID" value="EST43617.1"/>
    <property type="molecule type" value="Genomic_DNA"/>
</dbReference>
<evidence type="ECO:0000313" key="3">
    <source>
        <dbReference type="Proteomes" id="UP000018208"/>
    </source>
</evidence>
<accession>V6LGG4</accession>
<organism evidence="1">
    <name type="scientific">Spironucleus salmonicida</name>
    <dbReference type="NCBI Taxonomy" id="348837"/>
    <lineage>
        <taxon>Eukaryota</taxon>
        <taxon>Metamonada</taxon>
        <taxon>Diplomonadida</taxon>
        <taxon>Hexamitidae</taxon>
        <taxon>Hexamitinae</taxon>
        <taxon>Spironucleus</taxon>
    </lineage>
</organism>
<reference evidence="1 2" key="1">
    <citation type="journal article" date="2014" name="PLoS Genet.">
        <title>The Genome of Spironucleus salmonicida Highlights a Fish Pathogen Adapted to Fluctuating Environments.</title>
        <authorList>
            <person name="Xu F."/>
            <person name="Jerlstrom-Hultqvist J."/>
            <person name="Einarsson E."/>
            <person name="Astvaldsson A."/>
            <person name="Svard S.G."/>
            <person name="Andersson J.O."/>
        </authorList>
    </citation>
    <scope>NUCLEOTIDE SEQUENCE</scope>
    <source>
        <strain evidence="2">ATCC 50377</strain>
    </source>
</reference>
<protein>
    <submittedName>
        <fullName evidence="1">Uncharacterized protein</fullName>
    </submittedName>
</protein>
<keyword evidence="3" id="KW-1185">Reference proteome</keyword>
<evidence type="ECO:0000313" key="1">
    <source>
        <dbReference type="EMBL" id="EST43617.1"/>
    </source>
</evidence>
<evidence type="ECO:0000313" key="2">
    <source>
        <dbReference type="EMBL" id="KAH0577590.1"/>
    </source>
</evidence>